<organism evidence="2 3">
    <name type="scientific">Pipistrellus kuhlii</name>
    <name type="common">Kuhl's pipistrelle</name>
    <dbReference type="NCBI Taxonomy" id="59472"/>
    <lineage>
        <taxon>Eukaryota</taxon>
        <taxon>Metazoa</taxon>
        <taxon>Chordata</taxon>
        <taxon>Craniata</taxon>
        <taxon>Vertebrata</taxon>
        <taxon>Euteleostomi</taxon>
        <taxon>Mammalia</taxon>
        <taxon>Eutheria</taxon>
        <taxon>Laurasiatheria</taxon>
        <taxon>Chiroptera</taxon>
        <taxon>Yangochiroptera</taxon>
        <taxon>Vespertilionidae</taxon>
        <taxon>Pipistrellus</taxon>
    </lineage>
</organism>
<protein>
    <submittedName>
        <fullName evidence="2">Uncharacterized protein</fullName>
    </submittedName>
</protein>
<keyword evidence="3" id="KW-1185">Reference proteome</keyword>
<sequence>MSVDQQMCHIKDFSLISWGEKSPLPKAPSFPAHCHFHLLKAHGPSPLPSTRGWEHKQAWGAGSLVPQHGTLASPLPGGLPSGYYYFSWFLSNLEFKIKAVMITFFASPFIGFCIGVRGVNPVSSI</sequence>
<evidence type="ECO:0000313" key="2">
    <source>
        <dbReference type="EMBL" id="KAF6363083.1"/>
    </source>
</evidence>
<keyword evidence="1" id="KW-1133">Transmembrane helix</keyword>
<reference evidence="2 3" key="1">
    <citation type="journal article" date="2020" name="Nature">
        <title>Six reference-quality genomes reveal evolution of bat adaptations.</title>
        <authorList>
            <person name="Jebb D."/>
            <person name="Huang Z."/>
            <person name="Pippel M."/>
            <person name="Hughes G.M."/>
            <person name="Lavrichenko K."/>
            <person name="Devanna P."/>
            <person name="Winkler S."/>
            <person name="Jermiin L.S."/>
            <person name="Skirmuntt E.C."/>
            <person name="Katzourakis A."/>
            <person name="Burkitt-Gray L."/>
            <person name="Ray D.A."/>
            <person name="Sullivan K.A.M."/>
            <person name="Roscito J.G."/>
            <person name="Kirilenko B.M."/>
            <person name="Davalos L.M."/>
            <person name="Corthals A.P."/>
            <person name="Power M.L."/>
            <person name="Jones G."/>
            <person name="Ransome R.D."/>
            <person name="Dechmann D.K.N."/>
            <person name="Locatelli A.G."/>
            <person name="Puechmaille S.J."/>
            <person name="Fedrigo O."/>
            <person name="Jarvis E.D."/>
            <person name="Hiller M."/>
            <person name="Vernes S.C."/>
            <person name="Myers E.W."/>
            <person name="Teeling E.C."/>
        </authorList>
    </citation>
    <scope>NUCLEOTIDE SEQUENCE [LARGE SCALE GENOMIC DNA]</scope>
    <source>
        <strain evidence="2">MPipKuh1</strain>
        <tissue evidence="2">Flight muscle</tissue>
    </source>
</reference>
<comment type="caution">
    <text evidence="2">The sequence shown here is derived from an EMBL/GenBank/DDBJ whole genome shotgun (WGS) entry which is preliminary data.</text>
</comment>
<proteinExistence type="predicted"/>
<dbReference type="AlphaFoldDB" id="A0A7J7YM65"/>
<evidence type="ECO:0000313" key="3">
    <source>
        <dbReference type="Proteomes" id="UP000558488"/>
    </source>
</evidence>
<name>A0A7J7YM65_PIPKU</name>
<evidence type="ECO:0000256" key="1">
    <source>
        <dbReference type="SAM" id="Phobius"/>
    </source>
</evidence>
<keyword evidence="1" id="KW-0812">Transmembrane</keyword>
<keyword evidence="1" id="KW-0472">Membrane</keyword>
<dbReference type="Proteomes" id="UP000558488">
    <property type="component" value="Unassembled WGS sequence"/>
</dbReference>
<gene>
    <name evidence="2" type="ORF">mPipKuh1_010080</name>
</gene>
<accession>A0A7J7YM65</accession>
<feature type="transmembrane region" description="Helical" evidence="1">
    <location>
        <begin position="99"/>
        <end position="119"/>
    </location>
</feature>
<dbReference type="EMBL" id="JACAGB010000005">
    <property type="protein sequence ID" value="KAF6363083.1"/>
    <property type="molecule type" value="Genomic_DNA"/>
</dbReference>